<evidence type="ECO:0000256" key="8">
    <source>
        <dbReference type="ARBA" id="ARBA00049348"/>
    </source>
</evidence>
<dbReference type="SUPFAM" id="SSF53155">
    <property type="entry name" value="Methylated DNA-protein cysteine methyltransferase domain"/>
    <property type="match status" value="1"/>
</dbReference>
<dbReference type="Gene3D" id="3.30.160.70">
    <property type="entry name" value="Methylated DNA-protein cysteine methyltransferase domain"/>
    <property type="match status" value="1"/>
</dbReference>
<evidence type="ECO:0000256" key="9">
    <source>
        <dbReference type="HAMAP-Rule" id="MF_00772"/>
    </source>
</evidence>
<dbReference type="InterPro" id="IPR036388">
    <property type="entry name" value="WH-like_DNA-bd_sf"/>
</dbReference>
<evidence type="ECO:0000256" key="2">
    <source>
        <dbReference type="ARBA" id="ARBA00008711"/>
    </source>
</evidence>
<dbReference type="PROSITE" id="PS00374">
    <property type="entry name" value="MGMT"/>
    <property type="match status" value="1"/>
</dbReference>
<evidence type="ECO:0000256" key="7">
    <source>
        <dbReference type="ARBA" id="ARBA00023204"/>
    </source>
</evidence>
<dbReference type="CDD" id="cd06445">
    <property type="entry name" value="ATase"/>
    <property type="match status" value="1"/>
</dbReference>
<dbReference type="HAMAP" id="MF_00772">
    <property type="entry name" value="OGT"/>
    <property type="match status" value="1"/>
</dbReference>
<sequence>MLSVGSQESNDMFYKSLYQSPLGPISLLADEVSLLGLYFVGQAYFERGFETAQMVEQEVAPHLAAKAWLDDYFAGRKPDPRRLRLAPHGTAFQHQVWSALAAIPYGQTTTYGQLATALNCKSAQAIGSAVGKNPLSIIVPCHRVLGADGSLTGYAGGIERKAALLELEK</sequence>
<name>A0A345VI55_9STRE</name>
<keyword evidence="4 9" id="KW-0489">Methyltransferase</keyword>
<dbReference type="InterPro" id="IPR036217">
    <property type="entry name" value="MethylDNA_cys_MeTrfase_DNAb"/>
</dbReference>
<dbReference type="EMBL" id="CP022601">
    <property type="protein sequence ID" value="AXJ12407.1"/>
    <property type="molecule type" value="Genomic_DNA"/>
</dbReference>
<dbReference type="Gene3D" id="1.10.10.10">
    <property type="entry name" value="Winged helix-like DNA-binding domain superfamily/Winged helix DNA-binding domain"/>
    <property type="match status" value="1"/>
</dbReference>
<keyword evidence="6 9" id="KW-0227">DNA damage</keyword>
<feature type="active site" description="Nucleophile; methyl group acceptor" evidence="9">
    <location>
        <position position="141"/>
    </location>
</feature>
<accession>A0A345VI55</accession>
<proteinExistence type="inferred from homology"/>
<dbReference type="InterPro" id="IPR014048">
    <property type="entry name" value="MethylDNA_cys_MeTrfase_DNA-bd"/>
</dbReference>
<dbReference type="NCBIfam" id="TIGR00589">
    <property type="entry name" value="ogt"/>
    <property type="match status" value="1"/>
</dbReference>
<dbReference type="InterPro" id="IPR023546">
    <property type="entry name" value="MGMT"/>
</dbReference>
<feature type="domain" description="Methylguanine DNA methyltransferase ribonuclease-like" evidence="11">
    <location>
        <begin position="14"/>
        <end position="85"/>
    </location>
</feature>
<comment type="miscellaneous">
    <text evidence="9">This enzyme catalyzes only one turnover and therefore is not strictly catalytic. According to one definition, an enzyme is a biocatalyst that acts repeatedly and over many reaction cycles.</text>
</comment>
<keyword evidence="3 9" id="KW-0963">Cytoplasm</keyword>
<dbReference type="InterPro" id="IPR001497">
    <property type="entry name" value="MethylDNA_cys_MeTrfase_AS"/>
</dbReference>
<dbReference type="InterPro" id="IPR036631">
    <property type="entry name" value="MGMT_N_sf"/>
</dbReference>
<organism evidence="12 13">
    <name type="scientific">Streptococcus pluranimalium</name>
    <dbReference type="NCBI Taxonomy" id="82348"/>
    <lineage>
        <taxon>Bacteria</taxon>
        <taxon>Bacillati</taxon>
        <taxon>Bacillota</taxon>
        <taxon>Bacilli</taxon>
        <taxon>Lactobacillales</taxon>
        <taxon>Streptococcaceae</taxon>
        <taxon>Streptococcus</taxon>
    </lineage>
</organism>
<comment type="catalytic activity">
    <reaction evidence="1 9">
        <text>a 4-O-methyl-thymidine in DNA + L-cysteinyl-[protein] = a thymidine in DNA + S-methyl-L-cysteinyl-[protein]</text>
        <dbReference type="Rhea" id="RHEA:53428"/>
        <dbReference type="Rhea" id="RHEA-COMP:10131"/>
        <dbReference type="Rhea" id="RHEA-COMP:10132"/>
        <dbReference type="Rhea" id="RHEA-COMP:13555"/>
        <dbReference type="Rhea" id="RHEA-COMP:13556"/>
        <dbReference type="ChEBI" id="CHEBI:29950"/>
        <dbReference type="ChEBI" id="CHEBI:82612"/>
        <dbReference type="ChEBI" id="CHEBI:137386"/>
        <dbReference type="ChEBI" id="CHEBI:137387"/>
        <dbReference type="EC" id="2.1.1.63"/>
    </reaction>
</comment>
<dbReference type="Pfam" id="PF02870">
    <property type="entry name" value="Methyltransf_1N"/>
    <property type="match status" value="1"/>
</dbReference>
<evidence type="ECO:0000259" key="11">
    <source>
        <dbReference type="Pfam" id="PF02870"/>
    </source>
</evidence>
<gene>
    <name evidence="12" type="primary">ogt</name>
    <name evidence="12" type="ORF">Sp14A_04770</name>
</gene>
<evidence type="ECO:0000256" key="1">
    <source>
        <dbReference type="ARBA" id="ARBA00001286"/>
    </source>
</evidence>
<dbReference type="PANTHER" id="PTHR10815">
    <property type="entry name" value="METHYLATED-DNA--PROTEIN-CYSTEINE METHYLTRANSFERASE"/>
    <property type="match status" value="1"/>
</dbReference>
<dbReference type="Proteomes" id="UP000255411">
    <property type="component" value="Chromosome"/>
</dbReference>
<comment type="subcellular location">
    <subcellularLocation>
        <location evidence="9">Cytoplasm</location>
    </subcellularLocation>
</comment>
<keyword evidence="5 9" id="KW-0808">Transferase</keyword>
<comment type="similarity">
    <text evidence="2 9">Belongs to the MGMT family.</text>
</comment>
<dbReference type="SUPFAM" id="SSF46767">
    <property type="entry name" value="Methylated DNA-protein cysteine methyltransferase, C-terminal domain"/>
    <property type="match status" value="1"/>
</dbReference>
<evidence type="ECO:0000313" key="13">
    <source>
        <dbReference type="Proteomes" id="UP000255411"/>
    </source>
</evidence>
<evidence type="ECO:0000313" key="12">
    <source>
        <dbReference type="EMBL" id="AXJ12407.1"/>
    </source>
</evidence>
<feature type="domain" description="Methylated-DNA-[protein]-cysteine S-methyltransferase DNA binding" evidence="10">
    <location>
        <begin position="91"/>
        <end position="169"/>
    </location>
</feature>
<dbReference type="FunFam" id="1.10.10.10:FF:000214">
    <property type="entry name" value="Methylated-DNA--protein-cysteine methyltransferase"/>
    <property type="match status" value="1"/>
</dbReference>
<evidence type="ECO:0000256" key="4">
    <source>
        <dbReference type="ARBA" id="ARBA00022603"/>
    </source>
</evidence>
<dbReference type="GO" id="GO:0003908">
    <property type="term" value="F:methylated-DNA-[protein]-cysteine S-methyltransferase activity"/>
    <property type="evidence" value="ECO:0007669"/>
    <property type="project" value="UniProtKB-UniRule"/>
</dbReference>
<comment type="catalytic activity">
    <reaction evidence="8 9">
        <text>a 6-O-methyl-2'-deoxyguanosine in DNA + L-cysteinyl-[protein] = S-methyl-L-cysteinyl-[protein] + a 2'-deoxyguanosine in DNA</text>
        <dbReference type="Rhea" id="RHEA:24000"/>
        <dbReference type="Rhea" id="RHEA-COMP:10131"/>
        <dbReference type="Rhea" id="RHEA-COMP:10132"/>
        <dbReference type="Rhea" id="RHEA-COMP:11367"/>
        <dbReference type="Rhea" id="RHEA-COMP:11368"/>
        <dbReference type="ChEBI" id="CHEBI:29950"/>
        <dbReference type="ChEBI" id="CHEBI:82612"/>
        <dbReference type="ChEBI" id="CHEBI:85445"/>
        <dbReference type="ChEBI" id="CHEBI:85448"/>
        <dbReference type="EC" id="2.1.1.63"/>
    </reaction>
</comment>
<dbReference type="Pfam" id="PF01035">
    <property type="entry name" value="DNA_binding_1"/>
    <property type="match status" value="1"/>
</dbReference>
<reference evidence="12 13" key="1">
    <citation type="submission" date="2017-07" db="EMBL/GenBank/DDBJ databases">
        <title>Streptococcus pluranimalium as cause of bovine abortion.</title>
        <authorList>
            <person name="Rodriguez Campos S."/>
            <person name="Gobeli Brawand S."/>
            <person name="Brodard I."/>
            <person name="Rychener L."/>
            <person name="Perreten V."/>
        </authorList>
    </citation>
    <scope>NUCLEOTIDE SEQUENCE [LARGE SCALE GENOMIC DNA]</scope>
    <source>
        <strain evidence="12 13">14A0014</strain>
    </source>
</reference>
<evidence type="ECO:0000256" key="6">
    <source>
        <dbReference type="ARBA" id="ARBA00022763"/>
    </source>
</evidence>
<dbReference type="GO" id="GO:0006307">
    <property type="term" value="P:DNA alkylation repair"/>
    <property type="evidence" value="ECO:0007669"/>
    <property type="project" value="UniProtKB-UniRule"/>
</dbReference>
<dbReference type="GO" id="GO:0032259">
    <property type="term" value="P:methylation"/>
    <property type="evidence" value="ECO:0007669"/>
    <property type="project" value="UniProtKB-KW"/>
</dbReference>
<dbReference type="EC" id="2.1.1.63" evidence="9"/>
<evidence type="ECO:0000259" key="10">
    <source>
        <dbReference type="Pfam" id="PF01035"/>
    </source>
</evidence>
<keyword evidence="7 9" id="KW-0234">DNA repair</keyword>
<dbReference type="GO" id="GO:0005737">
    <property type="term" value="C:cytoplasm"/>
    <property type="evidence" value="ECO:0007669"/>
    <property type="project" value="UniProtKB-SubCell"/>
</dbReference>
<protein>
    <recommendedName>
        <fullName evidence="9">Methylated-DNA--protein-cysteine methyltransferase</fullName>
        <ecNumber evidence="9">2.1.1.63</ecNumber>
    </recommendedName>
    <alternativeName>
        <fullName evidence="9">6-O-methylguanine-DNA methyltransferase</fullName>
        <shortName evidence="9">MGMT</shortName>
    </alternativeName>
    <alternativeName>
        <fullName evidence="9">O-6-methylguanine-DNA-alkyltransferase</fullName>
    </alternativeName>
</protein>
<comment type="function">
    <text evidence="9">Involved in the cellular defense against the biological effects of O6-methylguanine (O6-MeG) and O4-methylthymine (O4-MeT) in DNA. Repairs the methylated nucleobase in DNA by stoichiometrically transferring the methyl group to a cysteine residue in the enzyme. This is a suicide reaction: the enzyme is irreversibly inactivated.</text>
</comment>
<dbReference type="AlphaFoldDB" id="A0A345VI55"/>
<evidence type="ECO:0000256" key="3">
    <source>
        <dbReference type="ARBA" id="ARBA00022490"/>
    </source>
</evidence>
<dbReference type="PANTHER" id="PTHR10815:SF5">
    <property type="entry name" value="METHYLATED-DNA--PROTEIN-CYSTEINE METHYLTRANSFERASE"/>
    <property type="match status" value="1"/>
</dbReference>
<evidence type="ECO:0000256" key="5">
    <source>
        <dbReference type="ARBA" id="ARBA00022679"/>
    </source>
</evidence>
<dbReference type="InterPro" id="IPR008332">
    <property type="entry name" value="MethylG_MeTrfase_N"/>
</dbReference>